<keyword evidence="4" id="KW-0804">Transcription</keyword>
<dbReference type="GO" id="GO:0003677">
    <property type="term" value="F:DNA binding"/>
    <property type="evidence" value="ECO:0007669"/>
    <property type="project" value="UniProtKB-KW"/>
</dbReference>
<feature type="domain" description="HTH lysR-type" evidence="6">
    <location>
        <begin position="11"/>
        <end position="68"/>
    </location>
</feature>
<dbReference type="EMBL" id="CAFABA010000019">
    <property type="protein sequence ID" value="CAB4820803.1"/>
    <property type="molecule type" value="Genomic_DNA"/>
</dbReference>
<evidence type="ECO:0000259" key="6">
    <source>
        <dbReference type="PROSITE" id="PS50931"/>
    </source>
</evidence>
<organism evidence="7">
    <name type="scientific">freshwater metagenome</name>
    <dbReference type="NCBI Taxonomy" id="449393"/>
    <lineage>
        <taxon>unclassified sequences</taxon>
        <taxon>metagenomes</taxon>
        <taxon>ecological metagenomes</taxon>
    </lineage>
</organism>
<dbReference type="Gene3D" id="1.10.10.10">
    <property type="entry name" value="Winged helix-like DNA-binding domain superfamily/Winged helix DNA-binding domain"/>
    <property type="match status" value="1"/>
</dbReference>
<keyword evidence="3" id="KW-0238">DNA-binding</keyword>
<reference evidence="7" key="1">
    <citation type="submission" date="2020-05" db="EMBL/GenBank/DDBJ databases">
        <authorList>
            <person name="Chiriac C."/>
            <person name="Salcher M."/>
            <person name="Ghai R."/>
            <person name="Kavagutti S V."/>
        </authorList>
    </citation>
    <scope>NUCLEOTIDE SEQUENCE</scope>
</reference>
<comment type="similarity">
    <text evidence="1">Belongs to the LysR transcriptional regulatory family.</text>
</comment>
<dbReference type="Gene3D" id="3.40.190.10">
    <property type="entry name" value="Periplasmic binding protein-like II"/>
    <property type="match status" value="2"/>
</dbReference>
<proteinExistence type="inferred from homology"/>
<dbReference type="InterPro" id="IPR036388">
    <property type="entry name" value="WH-like_DNA-bd_sf"/>
</dbReference>
<dbReference type="PROSITE" id="PS50931">
    <property type="entry name" value="HTH_LYSR"/>
    <property type="match status" value="1"/>
</dbReference>
<feature type="region of interest" description="Disordered" evidence="5">
    <location>
        <begin position="288"/>
        <end position="307"/>
    </location>
</feature>
<gene>
    <name evidence="7" type="ORF">UFOPK3139_00686</name>
</gene>
<protein>
    <submittedName>
        <fullName evidence="7">Unannotated protein</fullName>
    </submittedName>
</protein>
<dbReference type="InterPro" id="IPR036390">
    <property type="entry name" value="WH_DNA-bd_sf"/>
</dbReference>
<sequence length="307" mass="33330">MRGVRQPLPDLTIRQLEYLVAVAEEPTWALAAQRVGVSPSALSQGLAELERRVDVPLFEAQGRRRVLRRSAMPMLDHARRTIALTRDLMDWSDRVREARVGRVRVGMIDVAAVLHCTAVIATFRRDRPDVDLTLSVAPSAKLLDDLRNGELDLVVCVEPPEPRAGLEVEELLRESLAVMAPPGTIIGAPATWGPWLTFPAGSHTRELILTALTRRGAPAVIAAESHQPDVLAQMVRLGLGWTVLPTAVPTGGPEPIVVGPEIVERVLVLARRAGTVRDPAVTELEHRLQTGVGQPLTASSPSPSNTR</sequence>
<evidence type="ECO:0000313" key="7">
    <source>
        <dbReference type="EMBL" id="CAB4820803.1"/>
    </source>
</evidence>
<evidence type="ECO:0000256" key="5">
    <source>
        <dbReference type="SAM" id="MobiDB-lite"/>
    </source>
</evidence>
<dbReference type="Pfam" id="PF00126">
    <property type="entry name" value="HTH_1"/>
    <property type="match status" value="1"/>
</dbReference>
<dbReference type="CDD" id="cd05466">
    <property type="entry name" value="PBP2_LTTR_substrate"/>
    <property type="match status" value="1"/>
</dbReference>
<dbReference type="InterPro" id="IPR050950">
    <property type="entry name" value="HTH-type_LysR_regulators"/>
</dbReference>
<feature type="compositionally biased region" description="Polar residues" evidence="5">
    <location>
        <begin position="296"/>
        <end position="307"/>
    </location>
</feature>
<dbReference type="SUPFAM" id="SSF53850">
    <property type="entry name" value="Periplasmic binding protein-like II"/>
    <property type="match status" value="1"/>
</dbReference>
<accession>A0A6J6ZJX8</accession>
<name>A0A6J6ZJX8_9ZZZZ</name>
<keyword evidence="2" id="KW-0805">Transcription regulation</keyword>
<dbReference type="GO" id="GO:0005829">
    <property type="term" value="C:cytosol"/>
    <property type="evidence" value="ECO:0007669"/>
    <property type="project" value="TreeGrafter"/>
</dbReference>
<dbReference type="GO" id="GO:0003700">
    <property type="term" value="F:DNA-binding transcription factor activity"/>
    <property type="evidence" value="ECO:0007669"/>
    <property type="project" value="InterPro"/>
</dbReference>
<dbReference type="AlphaFoldDB" id="A0A6J6ZJX8"/>
<evidence type="ECO:0000256" key="2">
    <source>
        <dbReference type="ARBA" id="ARBA00023015"/>
    </source>
</evidence>
<evidence type="ECO:0000256" key="4">
    <source>
        <dbReference type="ARBA" id="ARBA00023163"/>
    </source>
</evidence>
<evidence type="ECO:0000256" key="1">
    <source>
        <dbReference type="ARBA" id="ARBA00009437"/>
    </source>
</evidence>
<dbReference type="Pfam" id="PF03466">
    <property type="entry name" value="LysR_substrate"/>
    <property type="match status" value="1"/>
</dbReference>
<evidence type="ECO:0000256" key="3">
    <source>
        <dbReference type="ARBA" id="ARBA00023125"/>
    </source>
</evidence>
<dbReference type="PANTHER" id="PTHR30419">
    <property type="entry name" value="HTH-TYPE TRANSCRIPTIONAL REGULATOR YBHD"/>
    <property type="match status" value="1"/>
</dbReference>
<dbReference type="InterPro" id="IPR000847">
    <property type="entry name" value="LysR_HTH_N"/>
</dbReference>
<dbReference type="SUPFAM" id="SSF46785">
    <property type="entry name" value="Winged helix' DNA-binding domain"/>
    <property type="match status" value="1"/>
</dbReference>
<dbReference type="InterPro" id="IPR005119">
    <property type="entry name" value="LysR_subst-bd"/>
</dbReference>